<proteinExistence type="predicted"/>
<dbReference type="OrthoDB" id="7740340at2"/>
<keyword evidence="2" id="KW-1185">Reference proteome</keyword>
<dbReference type="AlphaFoldDB" id="A0A1I5GRC0"/>
<dbReference type="Proteomes" id="UP000198599">
    <property type="component" value="Unassembled WGS sequence"/>
</dbReference>
<dbReference type="Gene3D" id="3.40.1350.10">
    <property type="match status" value="1"/>
</dbReference>
<evidence type="ECO:0008006" key="3">
    <source>
        <dbReference type="Google" id="ProtNLM"/>
    </source>
</evidence>
<name>A0A1I5GRC0_9RHOB</name>
<organism evidence="1 2">
    <name type="scientific">Roseovarius lutimaris</name>
    <dbReference type="NCBI Taxonomy" id="1005928"/>
    <lineage>
        <taxon>Bacteria</taxon>
        <taxon>Pseudomonadati</taxon>
        <taxon>Pseudomonadota</taxon>
        <taxon>Alphaproteobacteria</taxon>
        <taxon>Rhodobacterales</taxon>
        <taxon>Roseobacteraceae</taxon>
        <taxon>Roseovarius</taxon>
    </lineage>
</organism>
<protein>
    <recommendedName>
        <fullName evidence="3">PD(D/E)XK endonuclease domain-containing protein</fullName>
    </recommendedName>
</protein>
<gene>
    <name evidence="1" type="ORF">SAMN04487859_13711</name>
</gene>
<dbReference type="RefSeq" id="WP_092842299.1">
    <property type="nucleotide sequence ID" value="NZ_FOVP01000037.1"/>
</dbReference>
<dbReference type="EMBL" id="FOVP01000037">
    <property type="protein sequence ID" value="SFO38477.1"/>
    <property type="molecule type" value="Genomic_DNA"/>
</dbReference>
<evidence type="ECO:0000313" key="2">
    <source>
        <dbReference type="Proteomes" id="UP000198599"/>
    </source>
</evidence>
<evidence type="ECO:0000313" key="1">
    <source>
        <dbReference type="EMBL" id="SFO38477.1"/>
    </source>
</evidence>
<dbReference type="InterPro" id="IPR011856">
    <property type="entry name" value="tRNA_endonuc-like_dom_sf"/>
</dbReference>
<reference evidence="2" key="1">
    <citation type="submission" date="2016-10" db="EMBL/GenBank/DDBJ databases">
        <authorList>
            <person name="Varghese N."/>
            <person name="Submissions S."/>
        </authorList>
    </citation>
    <scope>NUCLEOTIDE SEQUENCE [LARGE SCALE GENOMIC DNA]</scope>
    <source>
        <strain evidence="2">DSM 28463</strain>
    </source>
</reference>
<dbReference type="GO" id="GO:0003676">
    <property type="term" value="F:nucleic acid binding"/>
    <property type="evidence" value="ECO:0007669"/>
    <property type="project" value="InterPro"/>
</dbReference>
<dbReference type="STRING" id="1005928.SAMN04487859_13711"/>
<accession>A0A1I5GRC0</accession>
<sequence>MTFQPPLSGLEKLFEPQIPPPGHDLRDFPHVPRRALSANAKWIGRAGELLVESVLLRIGLVSAQLPEFMPADCIVYHPDALLRVQIKTCSKPRNGAFHFNVSKGYHRSPTGVRPYDRSDYDLLALVALSENVVRFTADRRQTQSFLVADVPGLRAYPRRSFDDALEGIGLASCDATTSDTTPTAQY</sequence>